<sequence>MRTQTWKVKVGMVIAIICGLIVAGCSGGNEEEMKKVSIAEPAHLTGYLPLYIAIHEGYFEEEGLEVEMVTAAGGAHVTTLVSGEVWGNIAWS</sequence>
<organism evidence="2 3">
    <name type="scientific">Alkalicoccobacillus plakortidis</name>
    <dbReference type="NCBI Taxonomy" id="444060"/>
    <lineage>
        <taxon>Bacteria</taxon>
        <taxon>Bacillati</taxon>
        <taxon>Bacillota</taxon>
        <taxon>Bacilli</taxon>
        <taxon>Bacillales</taxon>
        <taxon>Bacillaceae</taxon>
        <taxon>Alkalicoccobacillus</taxon>
    </lineage>
</organism>
<dbReference type="EMBL" id="JAMQJY010000003">
    <property type="protein sequence ID" value="MCM2677179.1"/>
    <property type="molecule type" value="Genomic_DNA"/>
</dbReference>
<gene>
    <name evidence="2" type="ORF">NDM98_18235</name>
</gene>
<dbReference type="Proteomes" id="UP001203665">
    <property type="component" value="Unassembled WGS sequence"/>
</dbReference>
<comment type="caution">
    <text evidence="2">The sequence shown here is derived from an EMBL/GenBank/DDBJ whole genome shotgun (WGS) entry which is preliminary data.</text>
</comment>
<keyword evidence="3" id="KW-1185">Reference proteome</keyword>
<reference evidence="2" key="1">
    <citation type="submission" date="2022-06" db="EMBL/GenBank/DDBJ databases">
        <title>Alkalicoccobacillus porphyridii sp. nov., isolated from a marine red alga, Porphyridium purpureum and reclassification of Shouchella plakortidis and Shouchella gibsonii as Alkalicoccobacillus plakortidis comb. nov. and Alkalicoccobacillus gibsonii comb. nov.</title>
        <authorList>
            <person name="Kim K.H."/>
            <person name="Lee J.K."/>
            <person name="Han D.M."/>
            <person name="Baek J.H."/>
            <person name="Jeon C.O."/>
        </authorList>
    </citation>
    <scope>NUCLEOTIDE SEQUENCE</scope>
    <source>
        <strain evidence="2">DSM 19153</strain>
    </source>
</reference>
<evidence type="ECO:0000313" key="3">
    <source>
        <dbReference type="Proteomes" id="UP001203665"/>
    </source>
</evidence>
<proteinExistence type="predicted"/>
<dbReference type="PROSITE" id="PS51257">
    <property type="entry name" value="PROKAR_LIPOPROTEIN"/>
    <property type="match status" value="1"/>
</dbReference>
<name>A0ABT0XMP1_9BACI</name>
<dbReference type="RefSeq" id="WP_251610702.1">
    <property type="nucleotide sequence ID" value="NZ_JAMQJY010000003.1"/>
</dbReference>
<dbReference type="InterPro" id="IPR015168">
    <property type="entry name" value="SsuA/THI5"/>
</dbReference>
<dbReference type="Gene3D" id="3.40.190.10">
    <property type="entry name" value="Periplasmic binding protein-like II"/>
    <property type="match status" value="1"/>
</dbReference>
<evidence type="ECO:0000259" key="1">
    <source>
        <dbReference type="Pfam" id="PF09084"/>
    </source>
</evidence>
<protein>
    <submittedName>
        <fullName evidence="2">ABC transporter substrate-binding protein</fullName>
    </submittedName>
</protein>
<dbReference type="Pfam" id="PF09084">
    <property type="entry name" value="NMT1"/>
    <property type="match status" value="1"/>
</dbReference>
<accession>A0ABT0XMP1</accession>
<evidence type="ECO:0000313" key="2">
    <source>
        <dbReference type="EMBL" id="MCM2677179.1"/>
    </source>
</evidence>
<feature type="domain" description="SsuA/THI5-like" evidence="1">
    <location>
        <begin position="47"/>
        <end position="82"/>
    </location>
</feature>